<name>A0ABV9U6J6_9ACTN</name>
<dbReference type="SUPFAM" id="SSF46894">
    <property type="entry name" value="C-terminal effector domain of the bipartite response regulators"/>
    <property type="match status" value="1"/>
</dbReference>
<organism evidence="7 8">
    <name type="scientific">Actinomadura gamaensis</name>
    <dbReference type="NCBI Taxonomy" id="1763541"/>
    <lineage>
        <taxon>Bacteria</taxon>
        <taxon>Bacillati</taxon>
        <taxon>Actinomycetota</taxon>
        <taxon>Actinomycetes</taxon>
        <taxon>Streptosporangiales</taxon>
        <taxon>Thermomonosporaceae</taxon>
        <taxon>Actinomadura</taxon>
    </lineage>
</organism>
<dbReference type="PRINTS" id="PR00364">
    <property type="entry name" value="DISEASERSIST"/>
</dbReference>
<dbReference type="InterPro" id="IPR019734">
    <property type="entry name" value="TPR_rpt"/>
</dbReference>
<dbReference type="CDD" id="cd15831">
    <property type="entry name" value="BTAD"/>
    <property type="match status" value="1"/>
</dbReference>
<dbReference type="PANTHER" id="PTHR47691:SF3">
    <property type="entry name" value="HTH-TYPE TRANSCRIPTIONAL REGULATOR RV0890C-RELATED"/>
    <property type="match status" value="1"/>
</dbReference>
<feature type="repeat" description="TPR" evidence="3">
    <location>
        <begin position="840"/>
        <end position="873"/>
    </location>
</feature>
<accession>A0ABV9U6J6</accession>
<dbReference type="SMART" id="SM01043">
    <property type="entry name" value="BTAD"/>
    <property type="match status" value="1"/>
</dbReference>
<feature type="DNA-binding region" description="OmpR/PhoB-type" evidence="4">
    <location>
        <begin position="1"/>
        <end position="96"/>
    </location>
</feature>
<dbReference type="Gene3D" id="1.10.10.10">
    <property type="entry name" value="Winged helix-like DNA-binding domain superfamily/Winged helix DNA-binding domain"/>
    <property type="match status" value="1"/>
</dbReference>
<dbReference type="InterPro" id="IPR016032">
    <property type="entry name" value="Sig_transdc_resp-reg_C-effctor"/>
</dbReference>
<evidence type="ECO:0000256" key="1">
    <source>
        <dbReference type="ARBA" id="ARBA00005820"/>
    </source>
</evidence>
<dbReference type="SMART" id="SM00028">
    <property type="entry name" value="TPR"/>
    <property type="match status" value="3"/>
</dbReference>
<evidence type="ECO:0000256" key="2">
    <source>
        <dbReference type="ARBA" id="ARBA00023125"/>
    </source>
</evidence>
<evidence type="ECO:0000256" key="3">
    <source>
        <dbReference type="PROSITE-ProRule" id="PRU00339"/>
    </source>
</evidence>
<feature type="region of interest" description="Disordered" evidence="5">
    <location>
        <begin position="242"/>
        <end position="272"/>
    </location>
</feature>
<gene>
    <name evidence="7" type="ORF">ACFPCY_31225</name>
</gene>
<dbReference type="Proteomes" id="UP001595872">
    <property type="component" value="Unassembled WGS sequence"/>
</dbReference>
<protein>
    <submittedName>
        <fullName evidence="7">BTAD domain-containing putative transcriptional regulator</fullName>
    </submittedName>
</protein>
<dbReference type="EMBL" id="JBHSIT010000010">
    <property type="protein sequence ID" value="MFC4911814.1"/>
    <property type="molecule type" value="Genomic_DNA"/>
</dbReference>
<keyword evidence="8" id="KW-1185">Reference proteome</keyword>
<dbReference type="Gene3D" id="1.25.40.10">
    <property type="entry name" value="Tetratricopeptide repeat domain"/>
    <property type="match status" value="2"/>
</dbReference>
<feature type="domain" description="OmpR/PhoB-type" evidence="6">
    <location>
        <begin position="1"/>
        <end position="96"/>
    </location>
</feature>
<evidence type="ECO:0000256" key="4">
    <source>
        <dbReference type="PROSITE-ProRule" id="PRU01091"/>
    </source>
</evidence>
<dbReference type="SUPFAM" id="SSF52540">
    <property type="entry name" value="P-loop containing nucleoside triphosphate hydrolases"/>
    <property type="match status" value="1"/>
</dbReference>
<dbReference type="Pfam" id="PF03704">
    <property type="entry name" value="BTAD"/>
    <property type="match status" value="1"/>
</dbReference>
<dbReference type="SMART" id="SM00862">
    <property type="entry name" value="Trans_reg_C"/>
    <property type="match status" value="1"/>
</dbReference>
<dbReference type="InterPro" id="IPR027417">
    <property type="entry name" value="P-loop_NTPase"/>
</dbReference>
<evidence type="ECO:0000259" key="6">
    <source>
        <dbReference type="PROSITE" id="PS51755"/>
    </source>
</evidence>
<sequence length="1034" mass="112023">MRFGVLGPLAVWTDGGEPVRVPEAKVRLLLAVLLAAEGGVVSSDRLVEELWGDRPPRNPLGTLQARVSQLRKALDDAEPGGRALVKSQPPGYVLVAAATDARQFAELVARARGERDARARVKLFDDALALWRGPAFADFDIPAKVPLEEARLSAIEEQAQARLEIGEIPMLGELVAEHPLRERLRAAHILGLYRAGRQAEALADYEALRRLLADELGVDPSPELTALHRSILRQADELRPATPTLDQPAAPPSNQPAAPPSNLPAGPVSNPPAAPVSNLPAVLGELVGRERDVTLARAALRGERLVTLTGPGGVGKTRLALEIAARSAAAYPDGTWLVELAGSRPRDASELADAVAGVLGHRDETDASSPVEGLVSALRPRRALLVLDNCEHVVDAVADLTGRLLAAAPELTVLATSREPLGIAGERVQAVRPLGPGNAERLFAVRAAAAAPGFTVGEENAAAVAAVCRRLDGLPLALELAATRVRALGVADLAARLDDRFRLLTRRGGPARQQTLRAVIDWSWELLSGPERTALRRLAVHRDGCTLAAAEEVCGDPGIDVLTRLVDRSLVVFTEDGRYRLLESVADYCLERLREAGEEDLVRARHARYYTEFAERAVPRLRGAEQETWLQRLDKEAANFRAALEYRADPALANTLGWYWFLRGRLNEARRYLTLALAQDAPEPVLRRTRVWLNGLTMLSGEGEESETLRREALGPDADAWSLWFLTFVHWPYGDLPANHARLERALDMFVRQGDRWGEAAVLGTRAKLRMVGGGLAHMERDAERSLRLFGELGDAWGELEAADAVARHAEIVGDYRRAAHMRREVMSRAERLGMWAEVSFALSGLGRVALLDGDLDEAHDLHERALEIARDRSSRSAEEFAAIGLALVARRRGDLDAAEAHLRGRLPWLRGIGGTAGIAFIHTQLGFVAEQRGDAESAARLHAIALEAARETDDPRAVALALEGLAGARSLAAQNAQAAARDGKPAPPPAEPARLLAEAARLLAEAEAIRESVGAPLPPAERFDVDRVRERLR</sequence>
<comment type="similarity">
    <text evidence="1">Belongs to the AfsR/DnrI/RedD regulatory family.</text>
</comment>
<evidence type="ECO:0000256" key="5">
    <source>
        <dbReference type="SAM" id="MobiDB-lite"/>
    </source>
</evidence>
<evidence type="ECO:0000313" key="8">
    <source>
        <dbReference type="Proteomes" id="UP001595872"/>
    </source>
</evidence>
<comment type="caution">
    <text evidence="7">The sequence shown here is derived from an EMBL/GenBank/DDBJ whole genome shotgun (WGS) entry which is preliminary data.</text>
</comment>
<dbReference type="SUPFAM" id="SSF48452">
    <property type="entry name" value="TPR-like"/>
    <property type="match status" value="3"/>
</dbReference>
<dbReference type="PROSITE" id="PS50005">
    <property type="entry name" value="TPR"/>
    <property type="match status" value="1"/>
</dbReference>
<feature type="compositionally biased region" description="Pro residues" evidence="5">
    <location>
        <begin position="249"/>
        <end position="262"/>
    </location>
</feature>
<dbReference type="PANTHER" id="PTHR47691">
    <property type="entry name" value="REGULATOR-RELATED"/>
    <property type="match status" value="1"/>
</dbReference>
<dbReference type="InterPro" id="IPR036388">
    <property type="entry name" value="WH-like_DNA-bd_sf"/>
</dbReference>
<keyword evidence="3" id="KW-0802">TPR repeat</keyword>
<dbReference type="Pfam" id="PF00486">
    <property type="entry name" value="Trans_reg_C"/>
    <property type="match status" value="1"/>
</dbReference>
<proteinExistence type="inferred from homology"/>
<dbReference type="RefSeq" id="WP_378261103.1">
    <property type="nucleotide sequence ID" value="NZ_JBHSIT010000010.1"/>
</dbReference>
<dbReference type="Gene3D" id="3.40.50.300">
    <property type="entry name" value="P-loop containing nucleotide triphosphate hydrolases"/>
    <property type="match status" value="1"/>
</dbReference>
<evidence type="ECO:0000313" key="7">
    <source>
        <dbReference type="EMBL" id="MFC4911814.1"/>
    </source>
</evidence>
<keyword evidence="2 4" id="KW-0238">DNA-binding</keyword>
<dbReference type="InterPro" id="IPR001867">
    <property type="entry name" value="OmpR/PhoB-type_DNA-bd"/>
</dbReference>
<dbReference type="InterPro" id="IPR011990">
    <property type="entry name" value="TPR-like_helical_dom_sf"/>
</dbReference>
<dbReference type="InterPro" id="IPR005158">
    <property type="entry name" value="BTAD"/>
</dbReference>
<reference evidence="8" key="1">
    <citation type="journal article" date="2019" name="Int. J. Syst. Evol. Microbiol.">
        <title>The Global Catalogue of Microorganisms (GCM) 10K type strain sequencing project: providing services to taxonomists for standard genome sequencing and annotation.</title>
        <authorList>
            <consortium name="The Broad Institute Genomics Platform"/>
            <consortium name="The Broad Institute Genome Sequencing Center for Infectious Disease"/>
            <person name="Wu L."/>
            <person name="Ma J."/>
        </authorList>
    </citation>
    <scope>NUCLEOTIDE SEQUENCE [LARGE SCALE GENOMIC DNA]</scope>
    <source>
        <strain evidence="8">KLKA75</strain>
    </source>
</reference>
<dbReference type="PROSITE" id="PS51755">
    <property type="entry name" value="OMPR_PHOB"/>
    <property type="match status" value="1"/>
</dbReference>